<dbReference type="InterPro" id="IPR019080">
    <property type="entry name" value="YqaJ_viral_recombinase"/>
</dbReference>
<dbReference type="NCBIfam" id="TIGR03033">
    <property type="entry name" value="phage_rel_nuc"/>
    <property type="match status" value="1"/>
</dbReference>
<organism evidence="2">
    <name type="scientific">viral metagenome</name>
    <dbReference type="NCBI Taxonomy" id="1070528"/>
    <lineage>
        <taxon>unclassified sequences</taxon>
        <taxon>metagenomes</taxon>
        <taxon>organismal metagenomes</taxon>
    </lineage>
</organism>
<reference evidence="2" key="1">
    <citation type="journal article" date="2020" name="Nature">
        <title>Giant virus diversity and host interactions through global metagenomics.</title>
        <authorList>
            <person name="Schulz F."/>
            <person name="Roux S."/>
            <person name="Paez-Espino D."/>
            <person name="Jungbluth S."/>
            <person name="Walsh D.A."/>
            <person name="Denef V.J."/>
            <person name="McMahon K.D."/>
            <person name="Konstantinidis K.T."/>
            <person name="Eloe-Fadrosh E.A."/>
            <person name="Kyrpides N.C."/>
            <person name="Woyke T."/>
        </authorList>
    </citation>
    <scope>NUCLEOTIDE SEQUENCE</scope>
    <source>
        <strain evidence="2">GVMAG-S-3300012000-57</strain>
    </source>
</reference>
<protein>
    <recommendedName>
        <fullName evidence="1">YqaJ viral recombinase domain-containing protein</fullName>
    </recommendedName>
</protein>
<dbReference type="PANTHER" id="PTHR46609">
    <property type="entry name" value="EXONUCLEASE, PHAGE-TYPE/RECB, C-TERMINAL DOMAIN-CONTAINING PROTEIN"/>
    <property type="match status" value="1"/>
</dbReference>
<evidence type="ECO:0000259" key="1">
    <source>
        <dbReference type="Pfam" id="PF09588"/>
    </source>
</evidence>
<dbReference type="Pfam" id="PF09588">
    <property type="entry name" value="YqaJ"/>
    <property type="match status" value="1"/>
</dbReference>
<sequence length="463" mass="53448">MSSTSSFSDLDTTSSTDTPGYSRLFTDKTWTDAMVDDDWYNIEEQVAETIHEYIETNLLHYSSPNFAQTLITSVSETLFADWVTFDLCANTDADYDELEQFVKTAYELYMTTEILPPRQQPFCENVPGDKSAIAAQIRRLRDIPQPTQRTKEWHESRYHMITASNISKALGSEAQRNSLIYEKCKPLVIYEGGGGSGSVNTETSMHWGVKYEPVTKMIYEQMYCTQVTEFGCIPHPQYPFIGASPDGIVTDPDHERYGHMVEIKNIFNREITGIPKEEYWIQMQIQMETCDLDYCDFVETRIKEYETVELALADQTREYKGILLHFVRKMLVAKADEVYDGSPHYVYMPLDTPFTQESITQWILSQRAEFAEDYVLFDTKYWYCDEISCVLVPRNRAWFAEAVPVFVETWDTIVRERVEGYEHRMAKKKTMIATDACGNHIIHNMPASGGICLIKLDENGLLR</sequence>
<dbReference type="Gene3D" id="3.90.320.10">
    <property type="match status" value="1"/>
</dbReference>
<dbReference type="InterPro" id="IPR017482">
    <property type="entry name" value="Lambda-type_endonuclease"/>
</dbReference>
<name>A0A6C0KIE6_9ZZZZ</name>
<dbReference type="InterPro" id="IPR051703">
    <property type="entry name" value="NF-kappa-B_Signaling_Reg"/>
</dbReference>
<accession>A0A6C0KIE6</accession>
<evidence type="ECO:0000313" key="2">
    <source>
        <dbReference type="EMBL" id="QHU17409.1"/>
    </source>
</evidence>
<dbReference type="InterPro" id="IPR011335">
    <property type="entry name" value="Restrct_endonuc-II-like"/>
</dbReference>
<dbReference type="SUPFAM" id="SSF52980">
    <property type="entry name" value="Restriction endonuclease-like"/>
    <property type="match status" value="1"/>
</dbReference>
<dbReference type="EMBL" id="MN740904">
    <property type="protein sequence ID" value="QHU17409.1"/>
    <property type="molecule type" value="Genomic_DNA"/>
</dbReference>
<dbReference type="CDD" id="cd22343">
    <property type="entry name" value="PDDEXK_lambda_exonuclease-like"/>
    <property type="match status" value="1"/>
</dbReference>
<dbReference type="InterPro" id="IPR011604">
    <property type="entry name" value="PDDEXK-like_dom_sf"/>
</dbReference>
<dbReference type="PANTHER" id="PTHR46609:SF6">
    <property type="entry name" value="EXONUCLEASE, PHAGE-TYPE_RECB, C-TERMINAL DOMAIN-CONTAINING PROTEIN-RELATED"/>
    <property type="match status" value="1"/>
</dbReference>
<dbReference type="AlphaFoldDB" id="A0A6C0KIE6"/>
<feature type="domain" description="YqaJ viral recombinase" evidence="1">
    <location>
        <begin position="152"/>
        <end position="290"/>
    </location>
</feature>
<proteinExistence type="predicted"/>